<dbReference type="InterPro" id="IPR024679">
    <property type="entry name" value="Ipi1_N"/>
</dbReference>
<evidence type="ECO:0000313" key="6">
    <source>
        <dbReference type="EMBL" id="GAK68143.1"/>
    </source>
</evidence>
<name>A0A081CN97_PSEA2</name>
<dbReference type="RefSeq" id="XP_014653659.1">
    <property type="nucleotide sequence ID" value="XM_014798173.1"/>
</dbReference>
<organism evidence="6 7">
    <name type="scientific">Pseudozyma antarctica</name>
    <name type="common">Yeast</name>
    <name type="synonym">Candida antarctica</name>
    <dbReference type="NCBI Taxonomy" id="84753"/>
    <lineage>
        <taxon>Eukaryota</taxon>
        <taxon>Fungi</taxon>
        <taxon>Dikarya</taxon>
        <taxon>Basidiomycota</taxon>
        <taxon>Ustilaginomycotina</taxon>
        <taxon>Ustilaginomycetes</taxon>
        <taxon>Ustilaginales</taxon>
        <taxon>Ustilaginaceae</taxon>
        <taxon>Moesziomyces</taxon>
    </lineage>
</organism>
<evidence type="ECO:0000256" key="1">
    <source>
        <dbReference type="ARBA" id="ARBA00002355"/>
    </source>
</evidence>
<dbReference type="GO" id="GO:0120330">
    <property type="term" value="C:rixosome complex"/>
    <property type="evidence" value="ECO:0007669"/>
    <property type="project" value="UniProtKB-UniRule"/>
</dbReference>
<dbReference type="EMBL" id="DF830110">
    <property type="protein sequence ID" value="GAK68143.1"/>
    <property type="molecule type" value="Genomic_DNA"/>
</dbReference>
<comment type="subunit">
    <text evidence="5">Component of the RIX1 complex.</text>
</comment>
<keyword evidence="7" id="KW-1185">Reference proteome</keyword>
<dbReference type="PANTHER" id="PTHR16056:SF2">
    <property type="entry name" value="TESTIS-EXPRESSED PROTEIN 10"/>
    <property type="match status" value="1"/>
</dbReference>
<keyword evidence="4 5" id="KW-0539">Nucleus</keyword>
<keyword evidence="5" id="KW-0690">Ribosome biogenesis</keyword>
<dbReference type="Proteomes" id="UP000053758">
    <property type="component" value="Unassembled WGS sequence"/>
</dbReference>
<evidence type="ECO:0000313" key="7">
    <source>
        <dbReference type="Proteomes" id="UP000053758"/>
    </source>
</evidence>
<dbReference type="GeneID" id="26307191"/>
<dbReference type="GO" id="GO:0006364">
    <property type="term" value="P:rRNA processing"/>
    <property type="evidence" value="ECO:0007669"/>
    <property type="project" value="UniProtKB-UniRule"/>
</dbReference>
<protein>
    <recommendedName>
        <fullName evidence="5">Pre-rRNA-processing protein</fullName>
    </recommendedName>
</protein>
<comment type="subcellular location">
    <subcellularLocation>
        <location evidence="2 5">Nucleus</location>
    </subcellularLocation>
</comment>
<dbReference type="InterPro" id="IPR016024">
    <property type="entry name" value="ARM-type_fold"/>
</dbReference>
<comment type="function">
    <text evidence="1 5">Component of the RIX1 complex required for processing of ITS2 sequences from 35S pre-rRNA.</text>
</comment>
<dbReference type="OrthoDB" id="361362at2759"/>
<evidence type="ECO:0000256" key="4">
    <source>
        <dbReference type="ARBA" id="ARBA00023242"/>
    </source>
</evidence>
<keyword evidence="5" id="KW-0698">rRNA processing</keyword>
<accession>A0A081CN97</accession>
<dbReference type="Gene3D" id="1.25.10.10">
    <property type="entry name" value="Leucine-rich Repeat Variant"/>
    <property type="match status" value="1"/>
</dbReference>
<dbReference type="GO" id="GO:0005634">
    <property type="term" value="C:nucleus"/>
    <property type="evidence" value="ECO:0007669"/>
    <property type="project" value="UniProtKB-SubCell"/>
</dbReference>
<sequence length="745" mass="80225">MPKASKRQKEKKADFQKTKLKLGKGKQAANNATDTSFKAKTIALPQQSINADKSGKLVNSRNLTVADLALQLRHYSAGVRRDAVAGIKEILTLHPSLMLSAAPQLVPELSRCIGDDDGTVRKQLHLLFAWMLPQIPLQLLGPYHNTLLLYTTSALSHIYPEVRLDAIKVLDVCLDVLPHTATSGWQDAVFNMSKASTSTAANPVAAGPSTSAHQPHGERIMNCFLNLLGVTRRSGNAVSITATDLAPAAKLLILSSLRTFLSHALPTTSSDGDDHSSRCPTWFFRSAFASTAEFEHFESLLGKHTNSNRTRTLSVFASAAKDRSHPDVNSGSTTQASLSHWTDSEMSTLTLMDLDSTSGTSVQQSDLFASLQAALSLSASAGNGSSGSHAAQSAALALYELLDPILLASFLDTAPAAFQPDLDLSHQVRGQNVGLSTPSQLIFEIIQLLLTLWRGASAPTSKARTSLANLLGHASIYFPFSSHTWSSTLSHKAKSLVVQMDLAYAELAALFAINTEDSQKAKYKFNVDVQVAAVAAFVSELLAVPVTEQGTVSLGSVGGSAASVLDADTFHALLPTLWFLLGAEHETLLDSLLTAYQAYSTQHRVKPILFEFLARAYLLSKLRAQTPFTQAESDRILQTLLLGLPRNLWEAASNSSGHAFAGLQLELLHFVLLLPSPPAALEFGKLAPFYWVTHPTKKVSGPGPFNKLPSLLRKLALDNSVLLRTCDGRLDKAISSARQSVIRSP</sequence>
<dbReference type="AlphaFoldDB" id="A0A081CN97"/>
<comment type="similarity">
    <text evidence="3 5">Belongs to the IPI1/TEX10 family.</text>
</comment>
<gene>
    <name evidence="6" type="ORF">PAN0_043d6377</name>
</gene>
<evidence type="ECO:0000256" key="2">
    <source>
        <dbReference type="ARBA" id="ARBA00004123"/>
    </source>
</evidence>
<evidence type="ECO:0000256" key="3">
    <source>
        <dbReference type="ARBA" id="ARBA00006427"/>
    </source>
</evidence>
<dbReference type="Pfam" id="PF12333">
    <property type="entry name" value="Ipi1_N"/>
    <property type="match status" value="1"/>
</dbReference>
<dbReference type="InterPro" id="IPR011989">
    <property type="entry name" value="ARM-like"/>
</dbReference>
<reference evidence="7" key="1">
    <citation type="journal article" date="2014" name="Genome Announc.">
        <title>Draft Genome Sequence of the Yeast Pseudozyma antarctica Type Strain JCM10317, a Producer of the Glycolipid Biosurfactants, Mannosylerythritol Lipids.</title>
        <authorList>
            <person name="Saika A."/>
            <person name="Koike H."/>
            <person name="Hori T."/>
            <person name="Fukuoka T."/>
            <person name="Sato S."/>
            <person name="Habe H."/>
            <person name="Kitamoto D."/>
            <person name="Morita T."/>
        </authorList>
    </citation>
    <scope>NUCLEOTIDE SEQUENCE [LARGE SCALE GENOMIC DNA]</scope>
    <source>
        <strain evidence="7">JCM 10317</strain>
    </source>
</reference>
<evidence type="ECO:0000256" key="5">
    <source>
        <dbReference type="RuleBase" id="RU368021"/>
    </source>
</evidence>
<proteinExistence type="inferred from homology"/>
<dbReference type="HOGENOM" id="CLU_013988_0_0_1"/>
<dbReference type="PANTHER" id="PTHR16056">
    <property type="entry name" value="REGULATOR OF MICROTUBULE DYNAMICS PROTEIN"/>
    <property type="match status" value="1"/>
</dbReference>
<dbReference type="SUPFAM" id="SSF48371">
    <property type="entry name" value="ARM repeat"/>
    <property type="match status" value="1"/>
</dbReference>